<dbReference type="InterPro" id="IPR001965">
    <property type="entry name" value="Znf_PHD"/>
</dbReference>
<dbReference type="EMBL" id="OU893336">
    <property type="protein sequence ID" value="CAG9792671.1"/>
    <property type="molecule type" value="Genomic_DNA"/>
</dbReference>
<organism evidence="6 7">
    <name type="scientific">Diatraea saccharalis</name>
    <name type="common">sugarcane borer</name>
    <dbReference type="NCBI Taxonomy" id="40085"/>
    <lineage>
        <taxon>Eukaryota</taxon>
        <taxon>Metazoa</taxon>
        <taxon>Ecdysozoa</taxon>
        <taxon>Arthropoda</taxon>
        <taxon>Hexapoda</taxon>
        <taxon>Insecta</taxon>
        <taxon>Pterygota</taxon>
        <taxon>Neoptera</taxon>
        <taxon>Endopterygota</taxon>
        <taxon>Lepidoptera</taxon>
        <taxon>Glossata</taxon>
        <taxon>Ditrysia</taxon>
        <taxon>Pyraloidea</taxon>
        <taxon>Crambidae</taxon>
        <taxon>Crambinae</taxon>
        <taxon>Diatraea</taxon>
    </lineage>
</organism>
<proteinExistence type="predicted"/>
<dbReference type="InterPro" id="IPR013083">
    <property type="entry name" value="Znf_RING/FYVE/PHD"/>
</dbReference>
<dbReference type="Proteomes" id="UP001153714">
    <property type="component" value="Chromosome 5"/>
</dbReference>
<evidence type="ECO:0000256" key="4">
    <source>
        <dbReference type="PROSITE-ProRule" id="PRU00146"/>
    </source>
</evidence>
<evidence type="ECO:0000256" key="2">
    <source>
        <dbReference type="ARBA" id="ARBA00022771"/>
    </source>
</evidence>
<reference evidence="6" key="2">
    <citation type="submission" date="2022-10" db="EMBL/GenBank/DDBJ databases">
        <authorList>
            <consortium name="ENA_rothamsted_submissions"/>
            <consortium name="culmorum"/>
            <person name="King R."/>
        </authorList>
    </citation>
    <scope>NUCLEOTIDE SEQUENCE</scope>
</reference>
<dbReference type="InterPro" id="IPR008906">
    <property type="entry name" value="HATC_C_dom"/>
</dbReference>
<dbReference type="SUPFAM" id="SSF57903">
    <property type="entry name" value="FYVE/PHD zinc finger"/>
    <property type="match status" value="1"/>
</dbReference>
<dbReference type="GO" id="GO:0008270">
    <property type="term" value="F:zinc ion binding"/>
    <property type="evidence" value="ECO:0007669"/>
    <property type="project" value="UniProtKB-KW"/>
</dbReference>
<keyword evidence="2 4" id="KW-0863">Zinc-finger</keyword>
<evidence type="ECO:0000259" key="5">
    <source>
        <dbReference type="PROSITE" id="PS50016"/>
    </source>
</evidence>
<name>A0A9N9RAD4_9NEOP</name>
<dbReference type="Gene3D" id="3.30.40.10">
    <property type="entry name" value="Zinc/RING finger domain, C3HC4 (zinc finger)"/>
    <property type="match status" value="1"/>
</dbReference>
<protein>
    <recommendedName>
        <fullName evidence="5">PHD-type domain-containing protein</fullName>
    </recommendedName>
</protein>
<sequence>MTTELIATTQLENIDPSNENNFKSLDDIYLGLGVSKQFSTNEISTERKMDFKRKCRNFLIKACIGIRKRFALNEPVLVGISKLNPASCLNIADRDESIQKTLNLMPRLAPTSMDEQQALDDQWRKLPKLKEQFDTTIRPDEFWHKVKQLEEFSTIGKYMLNILALPNSNAECERMFSQINDTKTKKRNRLITRTIRAGQRTPFRANTSDAVEAATTKSPAKRRLVDYTDSDSEDVIMKEFIHRPVNYSASHSEDDIMKKFIHRPIIQKRLPIYSSSDSDIIDENVDLNNIVVPQSSDFEDEDNLPLAQLSNKTPFQKFLPTPDYGITKDRPRKKALNYKGQRITKDLFNKQGNSLIKEKKKTSKQQVQKRTKKVCKKNKNQGTKQRSPDERWYCNACQEERMEDMRKCIKCLKWFHDDCVGLTKNDGEVFICPNCDD</sequence>
<dbReference type="InterPro" id="IPR012337">
    <property type="entry name" value="RNaseH-like_sf"/>
</dbReference>
<dbReference type="Pfam" id="PF05699">
    <property type="entry name" value="Dimer_Tnp_hAT"/>
    <property type="match status" value="1"/>
</dbReference>
<evidence type="ECO:0000313" key="7">
    <source>
        <dbReference type="Proteomes" id="UP001153714"/>
    </source>
</evidence>
<dbReference type="InterPro" id="IPR019787">
    <property type="entry name" value="Znf_PHD-finger"/>
</dbReference>
<dbReference type="SUPFAM" id="SSF53098">
    <property type="entry name" value="Ribonuclease H-like"/>
    <property type="match status" value="1"/>
</dbReference>
<accession>A0A9N9RAD4</accession>
<dbReference type="OrthoDB" id="6159421at2759"/>
<dbReference type="InterPro" id="IPR011011">
    <property type="entry name" value="Znf_FYVE_PHD"/>
</dbReference>
<feature type="domain" description="PHD-type" evidence="5">
    <location>
        <begin position="391"/>
        <end position="437"/>
    </location>
</feature>
<gene>
    <name evidence="6" type="ORF">DIATSA_LOCUS10181</name>
</gene>
<dbReference type="SMART" id="SM00249">
    <property type="entry name" value="PHD"/>
    <property type="match status" value="1"/>
</dbReference>
<keyword evidence="7" id="KW-1185">Reference proteome</keyword>
<keyword evidence="1" id="KW-0479">Metal-binding</keyword>
<dbReference type="GO" id="GO:0046983">
    <property type="term" value="F:protein dimerization activity"/>
    <property type="evidence" value="ECO:0007669"/>
    <property type="project" value="InterPro"/>
</dbReference>
<dbReference type="PROSITE" id="PS50016">
    <property type="entry name" value="ZF_PHD_2"/>
    <property type="match status" value="1"/>
</dbReference>
<evidence type="ECO:0000313" key="6">
    <source>
        <dbReference type="EMBL" id="CAG9792671.1"/>
    </source>
</evidence>
<evidence type="ECO:0000256" key="1">
    <source>
        <dbReference type="ARBA" id="ARBA00022723"/>
    </source>
</evidence>
<evidence type="ECO:0000256" key="3">
    <source>
        <dbReference type="ARBA" id="ARBA00022833"/>
    </source>
</evidence>
<reference evidence="6" key="1">
    <citation type="submission" date="2021-12" db="EMBL/GenBank/DDBJ databases">
        <authorList>
            <person name="King R."/>
        </authorList>
    </citation>
    <scope>NUCLEOTIDE SEQUENCE</scope>
</reference>
<keyword evidence="3" id="KW-0862">Zinc</keyword>
<dbReference type="AlphaFoldDB" id="A0A9N9RAD4"/>